<feature type="compositionally biased region" description="Basic and acidic residues" evidence="1">
    <location>
        <begin position="222"/>
        <end position="233"/>
    </location>
</feature>
<dbReference type="PANTHER" id="PTHR42850:SF4">
    <property type="entry name" value="ZINC-DEPENDENT ENDOPOLYPHOSPHATASE"/>
    <property type="match status" value="1"/>
</dbReference>
<feature type="domain" description="Calcineurin-like phosphoesterase" evidence="2">
    <location>
        <begin position="267"/>
        <end position="439"/>
    </location>
</feature>
<dbReference type="PANTHER" id="PTHR42850">
    <property type="entry name" value="METALLOPHOSPHOESTERASE"/>
    <property type="match status" value="1"/>
</dbReference>
<organism evidence="3">
    <name type="scientific">Rhodosorus marinus</name>
    <dbReference type="NCBI Taxonomy" id="101924"/>
    <lineage>
        <taxon>Eukaryota</taxon>
        <taxon>Rhodophyta</taxon>
        <taxon>Stylonematophyceae</taxon>
        <taxon>Stylonematales</taxon>
        <taxon>Stylonemataceae</taxon>
        <taxon>Rhodosorus</taxon>
    </lineage>
</organism>
<dbReference type="EMBL" id="HBHW01034257">
    <property type="protein sequence ID" value="CAE0058366.1"/>
    <property type="molecule type" value="Transcribed_RNA"/>
</dbReference>
<feature type="region of interest" description="Disordered" evidence="1">
    <location>
        <begin position="57"/>
        <end position="77"/>
    </location>
</feature>
<sequence length="492" mass="54899">MGFVAGLHVGRGGSSVVRRRRRRAALCRCEESRRVNEEGGENGIDLEQVVGVDSPGLLALNEGSSPDGVEDDPFSERPPLILTRRVTVSSFRRKPKNEKDALLQNSLPLSLRRSNSKVSTPVEPGSTSQASFLQREEALYAFYVEAGGVGEMYNLSSPRRSSDPPQRFLEINFGYVLPGSRHSFNCSNPRVTGTLRQWYETAHSWGLLRRSSTDVLTFDSDRRPVRTESDQTIHRPNRRASSDKKAGRFTRLLNAGASRRSVDKEPRVIAIGDVHGCIDELQELMRVVGYRPGDQVIFLGDLVAKGPDSVSVVQLAREINAKSVRGNHDHEVVKWREAVNRGERPPLVSLEHYRIARALSPEDQEWLRACPWFISAPDLGVLFVHAGFIPGTRLSQQNPRLMMNMRSVLVDGTVTAKHVPSKEWARLWPGPETVVFGHDAFRGLQQHPYACGVDTGCVYGGRLTALILPENRFASVQAKRQYVTPPRGWNLV</sequence>
<dbReference type="GO" id="GO:0016791">
    <property type="term" value="F:phosphatase activity"/>
    <property type="evidence" value="ECO:0007669"/>
    <property type="project" value="TreeGrafter"/>
</dbReference>
<dbReference type="CDD" id="cd00144">
    <property type="entry name" value="MPP_PPP_family"/>
    <property type="match status" value="1"/>
</dbReference>
<evidence type="ECO:0000259" key="2">
    <source>
        <dbReference type="Pfam" id="PF00149"/>
    </source>
</evidence>
<protein>
    <recommendedName>
        <fullName evidence="2">Calcineurin-like phosphoesterase domain-containing protein</fullName>
    </recommendedName>
</protein>
<dbReference type="GO" id="GO:0005737">
    <property type="term" value="C:cytoplasm"/>
    <property type="evidence" value="ECO:0007669"/>
    <property type="project" value="TreeGrafter"/>
</dbReference>
<accession>A0A7S3A3B1</accession>
<dbReference type="SUPFAM" id="SSF56300">
    <property type="entry name" value="Metallo-dependent phosphatases"/>
    <property type="match status" value="1"/>
</dbReference>
<gene>
    <name evidence="3" type="ORF">RMAR00112_LOCUS26422</name>
</gene>
<dbReference type="InterPro" id="IPR004843">
    <property type="entry name" value="Calcineurin-like_PHP"/>
</dbReference>
<evidence type="ECO:0000256" key="1">
    <source>
        <dbReference type="SAM" id="MobiDB-lite"/>
    </source>
</evidence>
<dbReference type="InterPro" id="IPR050126">
    <property type="entry name" value="Ap4A_hydrolase"/>
</dbReference>
<proteinExistence type="predicted"/>
<feature type="region of interest" description="Disordered" evidence="1">
    <location>
        <begin position="222"/>
        <end position="245"/>
    </location>
</feature>
<dbReference type="GO" id="GO:0006798">
    <property type="term" value="P:polyphosphate catabolic process"/>
    <property type="evidence" value="ECO:0007669"/>
    <property type="project" value="TreeGrafter"/>
</dbReference>
<dbReference type="InterPro" id="IPR029052">
    <property type="entry name" value="Metallo-depent_PP-like"/>
</dbReference>
<dbReference type="Gene3D" id="3.60.21.10">
    <property type="match status" value="1"/>
</dbReference>
<evidence type="ECO:0000313" key="3">
    <source>
        <dbReference type="EMBL" id="CAE0058366.1"/>
    </source>
</evidence>
<dbReference type="GO" id="GO:0000298">
    <property type="term" value="F:endopolyphosphatase activity"/>
    <property type="evidence" value="ECO:0007669"/>
    <property type="project" value="TreeGrafter"/>
</dbReference>
<name>A0A7S3A3B1_9RHOD</name>
<reference evidence="3" key="1">
    <citation type="submission" date="2021-01" db="EMBL/GenBank/DDBJ databases">
        <authorList>
            <person name="Corre E."/>
            <person name="Pelletier E."/>
            <person name="Niang G."/>
            <person name="Scheremetjew M."/>
            <person name="Finn R."/>
            <person name="Kale V."/>
            <person name="Holt S."/>
            <person name="Cochrane G."/>
            <person name="Meng A."/>
            <person name="Brown T."/>
            <person name="Cohen L."/>
        </authorList>
    </citation>
    <scope>NUCLEOTIDE SEQUENCE</scope>
    <source>
        <strain evidence="3">CCMP 769</strain>
    </source>
</reference>
<dbReference type="AlphaFoldDB" id="A0A7S3A3B1"/>
<dbReference type="Pfam" id="PF00149">
    <property type="entry name" value="Metallophos"/>
    <property type="match status" value="1"/>
</dbReference>